<dbReference type="PANTHER" id="PTHR36444">
    <property type="entry name" value="TRANSCRIPTIONAL REGULATOR PROTEIN YOBU-RELATED"/>
    <property type="match status" value="1"/>
</dbReference>
<dbReference type="Gene3D" id="3.20.80.10">
    <property type="entry name" value="Regulatory factor, effector binding domain"/>
    <property type="match status" value="1"/>
</dbReference>
<name>A0A7G9WK76_9FIRM</name>
<protein>
    <submittedName>
        <fullName evidence="1">AraC family transcriptional regulator</fullName>
    </submittedName>
</protein>
<dbReference type="PANTHER" id="PTHR36444:SF2">
    <property type="entry name" value="TRANSCRIPTIONAL REGULATOR PROTEIN YOBU-RELATED"/>
    <property type="match status" value="1"/>
</dbReference>
<dbReference type="InterPro" id="IPR011256">
    <property type="entry name" value="Reg_factor_effector_dom_sf"/>
</dbReference>
<sequence length="153" mass="17128">MAYNLREVTIRTNNSERGMQQIGALWQDITSGKLPLLFDSTHQFLPGVSPVSRYSNYASDENGDYDLTVMAVQSDFFANMEGKVQQGLYKKYDVKDADGSVEACTQKAWAAVWAQQKAGEIHRTFTEDYESSVPAQYTKDGCAHCYLYIAAAK</sequence>
<dbReference type="RefSeq" id="WP_212508157.1">
    <property type="nucleotide sequence ID" value="NZ_CP060696.1"/>
</dbReference>
<evidence type="ECO:0000313" key="2">
    <source>
        <dbReference type="Proteomes" id="UP000516046"/>
    </source>
</evidence>
<dbReference type="AlphaFoldDB" id="A0A7G9WK76"/>
<dbReference type="InterPro" id="IPR053182">
    <property type="entry name" value="YobU-like_regulator"/>
</dbReference>
<gene>
    <name evidence="1" type="ORF">H6X83_05590</name>
</gene>
<dbReference type="KEGG" id="caml:H6X83_05590"/>
<dbReference type="Proteomes" id="UP000516046">
    <property type="component" value="Chromosome"/>
</dbReference>
<proteinExistence type="predicted"/>
<accession>A0A7G9WK76</accession>
<keyword evidence="2" id="KW-1185">Reference proteome</keyword>
<organism evidence="1 2">
    <name type="scientific">Caproicibacterium amylolyticum</name>
    <dbReference type="NCBI Taxonomy" id="2766537"/>
    <lineage>
        <taxon>Bacteria</taxon>
        <taxon>Bacillati</taxon>
        <taxon>Bacillota</taxon>
        <taxon>Clostridia</taxon>
        <taxon>Eubacteriales</taxon>
        <taxon>Oscillospiraceae</taxon>
        <taxon>Caproicibacterium</taxon>
    </lineage>
</organism>
<reference evidence="1 2" key="1">
    <citation type="submission" date="2020-08" db="EMBL/GenBank/DDBJ databases">
        <authorList>
            <person name="Ren C."/>
            <person name="Gu Y."/>
            <person name="Xu Y."/>
        </authorList>
    </citation>
    <scope>NUCLEOTIDE SEQUENCE [LARGE SCALE GENOMIC DNA]</scope>
    <source>
        <strain evidence="1 2">LBM18003</strain>
    </source>
</reference>
<dbReference type="EMBL" id="CP060696">
    <property type="protein sequence ID" value="QNO19088.1"/>
    <property type="molecule type" value="Genomic_DNA"/>
</dbReference>
<evidence type="ECO:0000313" key="1">
    <source>
        <dbReference type="EMBL" id="QNO19088.1"/>
    </source>
</evidence>